<proteinExistence type="predicted"/>
<protein>
    <submittedName>
        <fullName evidence="1">DUF935 domain-containing protein</fullName>
    </submittedName>
</protein>
<gene>
    <name evidence="1" type="ORF">DU478_17500</name>
</gene>
<dbReference type="OrthoDB" id="9797300at2"/>
<dbReference type="RefSeq" id="WP_114512257.1">
    <property type="nucleotide sequence ID" value="NZ_QPMK01000016.1"/>
</dbReference>
<dbReference type="InterPro" id="IPR009279">
    <property type="entry name" value="Portal_Mu"/>
</dbReference>
<reference evidence="1 2" key="1">
    <citation type="submission" date="2018-07" db="EMBL/GenBank/DDBJ databases">
        <title>Thalassococcus profundi sp. nov., a marine bacterium isolated from deep seawater of Okinawa Trough.</title>
        <authorList>
            <person name="Yu M."/>
        </authorList>
    </citation>
    <scope>NUCLEOTIDE SEQUENCE [LARGE SCALE GENOMIC DNA]</scope>
    <source>
        <strain evidence="1 2">WRAS1</strain>
    </source>
</reference>
<comment type="caution">
    <text evidence="1">The sequence shown here is derived from an EMBL/GenBank/DDBJ whole genome shotgun (WGS) entry which is preliminary data.</text>
</comment>
<sequence>MARTPQLLDARGQPVRKAQLTQEIAAPTFGGVRSPISGSPADGLDPRRLAGILREADMGDPIRYLELAEIIEERDPHYAGVLGTRKRSVSQIDITIEDASEDSHDTRMAQTVRDWLTRDELADELFDILDAVGKGFSHTEIIWDTSEGQWRPERLEYRDPRWFRFANHDLTTPLMISETGQEEPYPAYKFIYARMRAKSGLPLRSGLARLAVWNWLFKAYTQRDWAIFTQTYGQPIRVGKYGPGADEKDRNTLFRAVANIGGDCAAIIPESMMIEFVEAKSIGSSTDHYERRSDWLDKQISKAVLGQTATTDAETGGLGSGKEHREVQEVIERADCKALAAILNRDLIRPWIDLEFGPQAKYPRLKIERPEEEDLKHFAEAVGPLIDRGLQVSKPAVMRKFGLPEPKKGEEILTPLAKTAAPGAPSAPGSGAMPPESAVEYPLNTHLGLSRVTAPLQRLSASAGRSAVLADAEDRLAREAAPEMGQMLGQIEAMLEVAGSLEEFRATLLSAYPTLDSAGLADVMALALMGAEAGGRATVEDEADV</sequence>
<dbReference type="AlphaFoldDB" id="A0A369TLK2"/>
<dbReference type="Proteomes" id="UP000253977">
    <property type="component" value="Unassembled WGS sequence"/>
</dbReference>
<dbReference type="Pfam" id="PF06074">
    <property type="entry name" value="Portal_Mu"/>
    <property type="match status" value="1"/>
</dbReference>
<organism evidence="1 2">
    <name type="scientific">Thalassococcus profundi</name>
    <dbReference type="NCBI Taxonomy" id="2282382"/>
    <lineage>
        <taxon>Bacteria</taxon>
        <taxon>Pseudomonadati</taxon>
        <taxon>Pseudomonadota</taxon>
        <taxon>Alphaproteobacteria</taxon>
        <taxon>Rhodobacterales</taxon>
        <taxon>Roseobacteraceae</taxon>
        <taxon>Thalassococcus</taxon>
    </lineage>
</organism>
<dbReference type="EMBL" id="QPMK01000016">
    <property type="protein sequence ID" value="RDD64997.1"/>
    <property type="molecule type" value="Genomic_DNA"/>
</dbReference>
<name>A0A369TLK2_9RHOB</name>
<evidence type="ECO:0000313" key="1">
    <source>
        <dbReference type="EMBL" id="RDD64997.1"/>
    </source>
</evidence>
<evidence type="ECO:0000313" key="2">
    <source>
        <dbReference type="Proteomes" id="UP000253977"/>
    </source>
</evidence>
<accession>A0A369TLK2</accession>
<keyword evidence="2" id="KW-1185">Reference proteome</keyword>